<reference evidence="3" key="1">
    <citation type="submission" date="2020-05" db="EMBL/GenBank/DDBJ databases">
        <authorList>
            <person name="Chiriac C."/>
            <person name="Salcher M."/>
            <person name="Ghai R."/>
            <person name="Kavagutti S V."/>
        </authorList>
    </citation>
    <scope>NUCLEOTIDE SEQUENCE</scope>
</reference>
<proteinExistence type="predicted"/>
<organism evidence="3">
    <name type="scientific">freshwater metagenome</name>
    <dbReference type="NCBI Taxonomy" id="449393"/>
    <lineage>
        <taxon>unclassified sequences</taxon>
        <taxon>metagenomes</taxon>
        <taxon>ecological metagenomes</taxon>
    </lineage>
</organism>
<name>A0A6J7GTW7_9ZZZZ</name>
<sequence>MREIVVGKIEHRSARSTDALEHFRAVQESYSEIVEYLPDFLGMNKWTIERHEQYLSRLGGSTSGVRNYFFFYEGQLVGSGHLKPGAWNYSGELLYWVRTGWDGLGIGMHIADTMSKHAHKHLGYRFVIIETDKENLGSRRIAEKSGFNLAMVYGHIDHLGRNRNMAVWVREAPMTKMAARFDSSYQFDPVSLFLPLRYRSATDQIISAYMKPESSGGSPTS</sequence>
<protein>
    <submittedName>
        <fullName evidence="3">Unannotated protein</fullName>
    </submittedName>
</protein>
<dbReference type="InterPro" id="IPR016181">
    <property type="entry name" value="Acyl_CoA_acyltransferase"/>
</dbReference>
<dbReference type="Pfam" id="PF13302">
    <property type="entry name" value="Acetyltransf_3"/>
    <property type="match status" value="1"/>
</dbReference>
<dbReference type="PROSITE" id="PS51186">
    <property type="entry name" value="GNAT"/>
    <property type="match status" value="1"/>
</dbReference>
<gene>
    <name evidence="2" type="ORF">UFOPK2842_00506</name>
    <name evidence="3" type="ORF">UFOPK3614_00333</name>
</gene>
<feature type="domain" description="N-acetyltransferase" evidence="1">
    <location>
        <begin position="21"/>
        <end position="179"/>
    </location>
</feature>
<dbReference type="EMBL" id="CAFBMS010000010">
    <property type="protein sequence ID" value="CAB4911841.1"/>
    <property type="molecule type" value="Genomic_DNA"/>
</dbReference>
<evidence type="ECO:0000313" key="2">
    <source>
        <dbReference type="EMBL" id="CAB4753470.1"/>
    </source>
</evidence>
<evidence type="ECO:0000259" key="1">
    <source>
        <dbReference type="PROSITE" id="PS51186"/>
    </source>
</evidence>
<dbReference type="InterPro" id="IPR000182">
    <property type="entry name" value="GNAT_dom"/>
</dbReference>
<accession>A0A6J7GTW7</accession>
<dbReference type="Gene3D" id="3.40.630.30">
    <property type="match status" value="1"/>
</dbReference>
<evidence type="ECO:0000313" key="3">
    <source>
        <dbReference type="EMBL" id="CAB4911841.1"/>
    </source>
</evidence>
<dbReference type="GO" id="GO:0016747">
    <property type="term" value="F:acyltransferase activity, transferring groups other than amino-acyl groups"/>
    <property type="evidence" value="ECO:0007669"/>
    <property type="project" value="InterPro"/>
</dbReference>
<dbReference type="EMBL" id="CAEZZI010000036">
    <property type="protein sequence ID" value="CAB4753470.1"/>
    <property type="molecule type" value="Genomic_DNA"/>
</dbReference>
<dbReference type="AlphaFoldDB" id="A0A6J7GTW7"/>
<dbReference type="SUPFAM" id="SSF55729">
    <property type="entry name" value="Acyl-CoA N-acyltransferases (Nat)"/>
    <property type="match status" value="1"/>
</dbReference>